<dbReference type="AlphaFoldDB" id="A0A812LHH8"/>
<evidence type="ECO:0000256" key="1">
    <source>
        <dbReference type="SAM" id="MobiDB-lite"/>
    </source>
</evidence>
<feature type="signal peptide" evidence="2">
    <location>
        <begin position="1"/>
        <end position="28"/>
    </location>
</feature>
<keyword evidence="2" id="KW-0732">Signal</keyword>
<keyword evidence="4" id="KW-1185">Reference proteome</keyword>
<feature type="region of interest" description="Disordered" evidence="1">
    <location>
        <begin position="32"/>
        <end position="72"/>
    </location>
</feature>
<sequence>YSLVKLGLLAFWISSALLCCMCCCGCRCFRKKSSTEEPSKKNGNKASKAAEKGKAATAPANATNKSAQSKKK</sequence>
<feature type="chain" id="PRO_5032651558" evidence="2">
    <location>
        <begin position="29"/>
        <end position="72"/>
    </location>
</feature>
<dbReference type="EMBL" id="CAJNDS010001103">
    <property type="protein sequence ID" value="CAE7247063.1"/>
    <property type="molecule type" value="Genomic_DNA"/>
</dbReference>
<protein>
    <submittedName>
        <fullName evidence="3">Uncharacterized protein</fullName>
    </submittedName>
</protein>
<name>A0A812LHH8_9DINO</name>
<evidence type="ECO:0000313" key="4">
    <source>
        <dbReference type="Proteomes" id="UP000604046"/>
    </source>
</evidence>
<feature type="non-terminal residue" evidence="3">
    <location>
        <position position="1"/>
    </location>
</feature>
<proteinExistence type="predicted"/>
<reference evidence="3" key="1">
    <citation type="submission" date="2021-02" db="EMBL/GenBank/DDBJ databases">
        <authorList>
            <person name="Dougan E. K."/>
            <person name="Rhodes N."/>
            <person name="Thang M."/>
            <person name="Chan C."/>
        </authorList>
    </citation>
    <scope>NUCLEOTIDE SEQUENCE</scope>
</reference>
<organism evidence="3 4">
    <name type="scientific">Symbiodinium natans</name>
    <dbReference type="NCBI Taxonomy" id="878477"/>
    <lineage>
        <taxon>Eukaryota</taxon>
        <taxon>Sar</taxon>
        <taxon>Alveolata</taxon>
        <taxon>Dinophyceae</taxon>
        <taxon>Suessiales</taxon>
        <taxon>Symbiodiniaceae</taxon>
        <taxon>Symbiodinium</taxon>
    </lineage>
</organism>
<dbReference type="Proteomes" id="UP000604046">
    <property type="component" value="Unassembled WGS sequence"/>
</dbReference>
<feature type="compositionally biased region" description="Low complexity" evidence="1">
    <location>
        <begin position="55"/>
        <end position="72"/>
    </location>
</feature>
<evidence type="ECO:0000313" key="3">
    <source>
        <dbReference type="EMBL" id="CAE7247063.1"/>
    </source>
</evidence>
<accession>A0A812LHH8</accession>
<gene>
    <name evidence="3" type="ORF">SNAT2548_LOCUS11798</name>
</gene>
<comment type="caution">
    <text evidence="3">The sequence shown here is derived from an EMBL/GenBank/DDBJ whole genome shotgun (WGS) entry which is preliminary data.</text>
</comment>
<evidence type="ECO:0000256" key="2">
    <source>
        <dbReference type="SAM" id="SignalP"/>
    </source>
</evidence>